<dbReference type="Gene3D" id="2.30.110.10">
    <property type="entry name" value="Electron Transport, Fmn-binding Protein, Chain A"/>
    <property type="match status" value="1"/>
</dbReference>
<dbReference type="GO" id="GO:0005829">
    <property type="term" value="C:cytosol"/>
    <property type="evidence" value="ECO:0007669"/>
    <property type="project" value="TreeGrafter"/>
</dbReference>
<dbReference type="GO" id="GO:0016627">
    <property type="term" value="F:oxidoreductase activity, acting on the CH-CH group of donors"/>
    <property type="evidence" value="ECO:0007669"/>
    <property type="project" value="TreeGrafter"/>
</dbReference>
<dbReference type="RefSeq" id="WP_142704711.1">
    <property type="nucleotide sequence ID" value="NZ_VIRS01000007.1"/>
</dbReference>
<sequence length="137" mass="15249">MQLSAAEARRRLTGARVVRLATADAAGVPHLVPATFAVVGETVLIAVDAKPKRHTRLKRLANIAENPRVSLLADHYDDDWEQLWWARADGTARVLDVPAPDPLVAKYPQYRERRPGGPMIEIEVTRWSGWSYSGIVD</sequence>
<dbReference type="InterPro" id="IPR012349">
    <property type="entry name" value="Split_barrel_FMN-bd"/>
</dbReference>
<dbReference type="PANTHER" id="PTHR35176:SF2">
    <property type="entry name" value="F420H(2)-DEPENDENT REDUCTASE RV1155"/>
    <property type="match status" value="1"/>
</dbReference>
<evidence type="ECO:0000256" key="1">
    <source>
        <dbReference type="ARBA" id="ARBA00023002"/>
    </source>
</evidence>
<keyword evidence="4" id="KW-1185">Reference proteome</keyword>
<protein>
    <submittedName>
        <fullName evidence="3">TIGR03668 family PPOX class F420-dependent oxidoreductase</fullName>
    </submittedName>
</protein>
<dbReference type="SUPFAM" id="SSF50475">
    <property type="entry name" value="FMN-binding split barrel"/>
    <property type="match status" value="1"/>
</dbReference>
<dbReference type="InParanoid" id="A0A545ATR2"/>
<dbReference type="InterPro" id="IPR019967">
    <property type="entry name" value="F420-dep_enz_PPOX_Rv0121"/>
</dbReference>
<name>A0A545ATR2_9ACTN</name>
<evidence type="ECO:0000313" key="4">
    <source>
        <dbReference type="Proteomes" id="UP000317982"/>
    </source>
</evidence>
<dbReference type="Pfam" id="PF01243">
    <property type="entry name" value="PNPOx_N"/>
    <property type="match status" value="1"/>
</dbReference>
<dbReference type="NCBIfam" id="TIGR03668">
    <property type="entry name" value="Rv0121_F420"/>
    <property type="match status" value="1"/>
</dbReference>
<evidence type="ECO:0000259" key="2">
    <source>
        <dbReference type="Pfam" id="PF01243"/>
    </source>
</evidence>
<feature type="domain" description="Pyridoxamine 5'-phosphate oxidase N-terminal" evidence="2">
    <location>
        <begin position="6"/>
        <end position="130"/>
    </location>
</feature>
<dbReference type="InterPro" id="IPR011576">
    <property type="entry name" value="Pyridox_Oxase_N"/>
</dbReference>
<comment type="caution">
    <text evidence="3">The sequence shown here is derived from an EMBL/GenBank/DDBJ whole genome shotgun (WGS) entry which is preliminary data.</text>
</comment>
<accession>A0A545ATR2</accession>
<dbReference type="GO" id="GO:0070967">
    <property type="term" value="F:coenzyme F420 binding"/>
    <property type="evidence" value="ECO:0007669"/>
    <property type="project" value="TreeGrafter"/>
</dbReference>
<dbReference type="AlphaFoldDB" id="A0A545ATR2"/>
<organism evidence="3 4">
    <name type="scientific">Cryptosporangium phraense</name>
    <dbReference type="NCBI Taxonomy" id="2593070"/>
    <lineage>
        <taxon>Bacteria</taxon>
        <taxon>Bacillati</taxon>
        <taxon>Actinomycetota</taxon>
        <taxon>Actinomycetes</taxon>
        <taxon>Cryptosporangiales</taxon>
        <taxon>Cryptosporangiaceae</taxon>
        <taxon>Cryptosporangium</taxon>
    </lineage>
</organism>
<proteinExistence type="predicted"/>
<dbReference type="OrthoDB" id="9812086at2"/>
<dbReference type="Proteomes" id="UP000317982">
    <property type="component" value="Unassembled WGS sequence"/>
</dbReference>
<reference evidence="3 4" key="1">
    <citation type="submission" date="2019-07" db="EMBL/GenBank/DDBJ databases">
        <title>Cryptosporangium phraense sp. nov., isolated from plant litter.</title>
        <authorList>
            <person name="Suriyachadkun C."/>
        </authorList>
    </citation>
    <scope>NUCLEOTIDE SEQUENCE [LARGE SCALE GENOMIC DNA]</scope>
    <source>
        <strain evidence="3 4">A-T 5661</strain>
    </source>
</reference>
<dbReference type="InterPro" id="IPR052019">
    <property type="entry name" value="F420H2_bilvrd_red/Heme_oxyg"/>
</dbReference>
<gene>
    <name evidence="3" type="ORF">FL583_12205</name>
</gene>
<keyword evidence="1" id="KW-0560">Oxidoreductase</keyword>
<evidence type="ECO:0000313" key="3">
    <source>
        <dbReference type="EMBL" id="TQS44729.1"/>
    </source>
</evidence>
<dbReference type="PANTHER" id="PTHR35176">
    <property type="entry name" value="HEME OXYGENASE HI_0854-RELATED"/>
    <property type="match status" value="1"/>
</dbReference>
<dbReference type="EMBL" id="VIRS01000007">
    <property type="protein sequence ID" value="TQS44729.1"/>
    <property type="molecule type" value="Genomic_DNA"/>
</dbReference>